<dbReference type="InterPro" id="IPR005181">
    <property type="entry name" value="SASA"/>
</dbReference>
<dbReference type="Proteomes" id="UP000635071">
    <property type="component" value="Unassembled WGS sequence"/>
</dbReference>
<dbReference type="Pfam" id="PF03629">
    <property type="entry name" value="SASA"/>
    <property type="match status" value="1"/>
</dbReference>
<dbReference type="PANTHER" id="PTHR22901">
    <property type="entry name" value="SIALATE O-ACETYLESTERASE"/>
    <property type="match status" value="1"/>
</dbReference>
<feature type="domain" description="Sialate O-acetylesterase" evidence="2">
    <location>
        <begin position="10"/>
        <end position="156"/>
    </location>
</feature>
<dbReference type="PANTHER" id="PTHR22901:SF0">
    <property type="entry name" value="SIALATE O-ACETYLESTERASE"/>
    <property type="match status" value="1"/>
</dbReference>
<dbReference type="Gene3D" id="3.40.50.1110">
    <property type="entry name" value="SGNH hydrolase"/>
    <property type="match status" value="1"/>
</dbReference>
<reference evidence="3" key="2">
    <citation type="submission" date="2020-09" db="EMBL/GenBank/DDBJ databases">
        <authorList>
            <person name="Sun Q."/>
            <person name="Zhou Y."/>
        </authorList>
    </citation>
    <scope>NUCLEOTIDE SEQUENCE</scope>
    <source>
        <strain evidence="3">CGMCC 1.15519</strain>
    </source>
</reference>
<dbReference type="SUPFAM" id="SSF52266">
    <property type="entry name" value="SGNH hydrolase"/>
    <property type="match status" value="1"/>
</dbReference>
<accession>A0A917E876</accession>
<keyword evidence="4" id="KW-1185">Reference proteome</keyword>
<keyword evidence="1" id="KW-0378">Hydrolase</keyword>
<evidence type="ECO:0000256" key="1">
    <source>
        <dbReference type="ARBA" id="ARBA00022801"/>
    </source>
</evidence>
<evidence type="ECO:0000313" key="4">
    <source>
        <dbReference type="Proteomes" id="UP000635071"/>
    </source>
</evidence>
<sequence length="274" mass="28575">MLDLLDRIVLAVGIADLDQFARPPRVAWDDINGAGTLFNAMIAPLGRTPVAGIAWYQGESDTGLPGYDRRLTAMVADWRRRLGSPDAAFGVVQLANYGAPATAPVESGWATVRDAQRRVTAADPRGGMAVSLDLGDPRDIHPAQKHEVGERLARVMRARVYGAAVPPAGPAIATATLRPDGGVTLRFSGVDGALHAQGSATAIGFEMCGPAPEACRYSAAQVAGSEIVLAGDGRPVTRVRYAWSDAPATNLADDARLPVGTFEIAVSPTAGAAR</sequence>
<gene>
    <name evidence="3" type="ORF">GCM10011529_19080</name>
</gene>
<reference evidence="3" key="1">
    <citation type="journal article" date="2014" name="Int. J. Syst. Evol. Microbiol.">
        <title>Complete genome sequence of Corynebacterium casei LMG S-19264T (=DSM 44701T), isolated from a smear-ripened cheese.</title>
        <authorList>
            <consortium name="US DOE Joint Genome Institute (JGI-PGF)"/>
            <person name="Walter F."/>
            <person name="Albersmeier A."/>
            <person name="Kalinowski J."/>
            <person name="Ruckert C."/>
        </authorList>
    </citation>
    <scope>NUCLEOTIDE SEQUENCE</scope>
    <source>
        <strain evidence="3">CGMCC 1.15519</strain>
    </source>
</reference>
<comment type="caution">
    <text evidence="3">The sequence shown here is derived from an EMBL/GenBank/DDBJ whole genome shotgun (WGS) entry which is preliminary data.</text>
</comment>
<dbReference type="GO" id="GO:0001681">
    <property type="term" value="F:sialate O-acetylesterase activity"/>
    <property type="evidence" value="ECO:0007669"/>
    <property type="project" value="InterPro"/>
</dbReference>
<dbReference type="EMBL" id="BMJM01000006">
    <property type="protein sequence ID" value="GGE12874.1"/>
    <property type="molecule type" value="Genomic_DNA"/>
</dbReference>
<name>A0A917E876_9SPHN</name>
<protein>
    <recommendedName>
        <fullName evidence="2">Sialate O-acetylesterase domain-containing protein</fullName>
    </recommendedName>
</protein>
<dbReference type="InterPro" id="IPR039329">
    <property type="entry name" value="SIAE"/>
</dbReference>
<evidence type="ECO:0000313" key="3">
    <source>
        <dbReference type="EMBL" id="GGE12874.1"/>
    </source>
</evidence>
<proteinExistence type="predicted"/>
<evidence type="ECO:0000259" key="2">
    <source>
        <dbReference type="Pfam" id="PF03629"/>
    </source>
</evidence>
<dbReference type="GO" id="GO:0005975">
    <property type="term" value="P:carbohydrate metabolic process"/>
    <property type="evidence" value="ECO:0007669"/>
    <property type="project" value="TreeGrafter"/>
</dbReference>
<dbReference type="RefSeq" id="WP_207792546.1">
    <property type="nucleotide sequence ID" value="NZ_BMJM01000006.1"/>
</dbReference>
<organism evidence="3 4">
    <name type="scientific">Sandarakinorhabdus glacialis</name>
    <dbReference type="NCBI Taxonomy" id="1614636"/>
    <lineage>
        <taxon>Bacteria</taxon>
        <taxon>Pseudomonadati</taxon>
        <taxon>Pseudomonadota</taxon>
        <taxon>Alphaproteobacteria</taxon>
        <taxon>Sphingomonadales</taxon>
        <taxon>Sphingosinicellaceae</taxon>
        <taxon>Sandarakinorhabdus</taxon>
    </lineage>
</organism>
<dbReference type="AlphaFoldDB" id="A0A917E876"/>
<dbReference type="InterPro" id="IPR036514">
    <property type="entry name" value="SGNH_hydro_sf"/>
</dbReference>